<organism evidence="2 3">
    <name type="scientific">Gymnopus androsaceus JB14</name>
    <dbReference type="NCBI Taxonomy" id="1447944"/>
    <lineage>
        <taxon>Eukaryota</taxon>
        <taxon>Fungi</taxon>
        <taxon>Dikarya</taxon>
        <taxon>Basidiomycota</taxon>
        <taxon>Agaricomycotina</taxon>
        <taxon>Agaricomycetes</taxon>
        <taxon>Agaricomycetidae</taxon>
        <taxon>Agaricales</taxon>
        <taxon>Marasmiineae</taxon>
        <taxon>Omphalotaceae</taxon>
        <taxon>Gymnopus</taxon>
    </lineage>
</organism>
<feature type="transmembrane region" description="Helical" evidence="1">
    <location>
        <begin position="69"/>
        <end position="89"/>
    </location>
</feature>
<keyword evidence="3" id="KW-1185">Reference proteome</keyword>
<evidence type="ECO:0000313" key="2">
    <source>
        <dbReference type="EMBL" id="KAE9387752.1"/>
    </source>
</evidence>
<gene>
    <name evidence="2" type="ORF">BT96DRAFT_475009</name>
</gene>
<keyword evidence="1" id="KW-0812">Transmembrane</keyword>
<name>A0A6A4GPN7_9AGAR</name>
<evidence type="ECO:0000313" key="3">
    <source>
        <dbReference type="Proteomes" id="UP000799118"/>
    </source>
</evidence>
<dbReference type="Proteomes" id="UP000799118">
    <property type="component" value="Unassembled WGS sequence"/>
</dbReference>
<keyword evidence="1" id="KW-0472">Membrane</keyword>
<evidence type="ECO:0000256" key="1">
    <source>
        <dbReference type="SAM" id="Phobius"/>
    </source>
</evidence>
<dbReference type="AlphaFoldDB" id="A0A6A4GPN7"/>
<reference evidence="2" key="1">
    <citation type="journal article" date="2019" name="Environ. Microbiol.">
        <title>Fungal ecological strategies reflected in gene transcription - a case study of two litter decomposers.</title>
        <authorList>
            <person name="Barbi F."/>
            <person name="Kohler A."/>
            <person name="Barry K."/>
            <person name="Baskaran P."/>
            <person name="Daum C."/>
            <person name="Fauchery L."/>
            <person name="Ihrmark K."/>
            <person name="Kuo A."/>
            <person name="LaButti K."/>
            <person name="Lipzen A."/>
            <person name="Morin E."/>
            <person name="Grigoriev I.V."/>
            <person name="Henrissat B."/>
            <person name="Lindahl B."/>
            <person name="Martin F."/>
        </authorList>
    </citation>
    <scope>NUCLEOTIDE SEQUENCE</scope>
    <source>
        <strain evidence="2">JB14</strain>
    </source>
</reference>
<accession>A0A6A4GPN7</accession>
<dbReference type="EMBL" id="ML769782">
    <property type="protein sequence ID" value="KAE9387752.1"/>
    <property type="molecule type" value="Genomic_DNA"/>
</dbReference>
<sequence>MNTACSFAYCNATRVPLSLRLNCDYSLLVRPSHKNSINVFIDLKHLPASLPHLMIMQPYLHNRNYCPRLYWLTSLAAGFVLLAAMERYLSIGSIYR</sequence>
<protein>
    <submittedName>
        <fullName evidence="2">Uncharacterized protein</fullName>
    </submittedName>
</protein>
<keyword evidence="1" id="KW-1133">Transmembrane helix</keyword>
<proteinExistence type="predicted"/>